<evidence type="ECO:0000256" key="8">
    <source>
        <dbReference type="ARBA" id="ARBA00068688"/>
    </source>
</evidence>
<dbReference type="PROSITE" id="PS50835">
    <property type="entry name" value="IG_LIKE"/>
    <property type="match status" value="2"/>
</dbReference>
<dbReference type="GO" id="GO:0008046">
    <property type="term" value="F:axon guidance receptor activity"/>
    <property type="evidence" value="ECO:0007669"/>
    <property type="project" value="TreeGrafter"/>
</dbReference>
<name>A0A0N1IQV4_PAPMA</name>
<dbReference type="GO" id="GO:0050808">
    <property type="term" value="P:synapse organization"/>
    <property type="evidence" value="ECO:0007669"/>
    <property type="project" value="TreeGrafter"/>
</dbReference>
<dbReference type="FunFam" id="2.60.40.10:FF:000032">
    <property type="entry name" value="palladin isoform X1"/>
    <property type="match status" value="2"/>
</dbReference>
<keyword evidence="11" id="KW-1185">Reference proteome</keyword>
<dbReference type="GO" id="GO:0005886">
    <property type="term" value="C:plasma membrane"/>
    <property type="evidence" value="ECO:0007669"/>
    <property type="project" value="TreeGrafter"/>
</dbReference>
<comment type="caution">
    <text evidence="10">The sequence shown here is derived from an EMBL/GenBank/DDBJ whole genome shotgun (WGS) entry which is preliminary data.</text>
</comment>
<evidence type="ECO:0000313" key="11">
    <source>
        <dbReference type="Proteomes" id="UP000053240"/>
    </source>
</evidence>
<dbReference type="SMART" id="SM00409">
    <property type="entry name" value="IG"/>
    <property type="match status" value="2"/>
</dbReference>
<dbReference type="Proteomes" id="UP000053240">
    <property type="component" value="Unassembled WGS sequence"/>
</dbReference>
<dbReference type="Gene3D" id="2.60.40.10">
    <property type="entry name" value="Immunoglobulins"/>
    <property type="match status" value="2"/>
</dbReference>
<dbReference type="InterPro" id="IPR007110">
    <property type="entry name" value="Ig-like_dom"/>
</dbReference>
<accession>A0A0N1IQV4</accession>
<feature type="domain" description="Ig-like" evidence="9">
    <location>
        <begin position="19"/>
        <end position="107"/>
    </location>
</feature>
<keyword evidence="6" id="KW-0393">Immunoglobulin domain</keyword>
<evidence type="ECO:0000259" key="9">
    <source>
        <dbReference type="PROSITE" id="PS50835"/>
    </source>
</evidence>
<feature type="domain" description="Ig-like" evidence="9">
    <location>
        <begin position="110"/>
        <end position="198"/>
    </location>
</feature>
<keyword evidence="5" id="KW-0325">Glycoprotein</keyword>
<evidence type="ECO:0000256" key="6">
    <source>
        <dbReference type="ARBA" id="ARBA00023319"/>
    </source>
</evidence>
<comment type="subcellular location">
    <subcellularLocation>
        <location evidence="1">Secreted</location>
    </subcellularLocation>
</comment>
<dbReference type="PANTHER" id="PTHR45080">
    <property type="entry name" value="CONTACTIN 5"/>
    <property type="match status" value="1"/>
</dbReference>
<evidence type="ECO:0000313" key="10">
    <source>
        <dbReference type="EMBL" id="KPJ21458.1"/>
    </source>
</evidence>
<dbReference type="InterPro" id="IPR013783">
    <property type="entry name" value="Ig-like_fold"/>
</dbReference>
<protein>
    <recommendedName>
        <fullName evidence="8">Hemolin</fullName>
    </recommendedName>
</protein>
<keyword evidence="2" id="KW-0964">Secreted</keyword>
<reference evidence="10 11" key="1">
    <citation type="journal article" date="2015" name="Nat. Commun.">
        <title>Outbred genome sequencing and CRISPR/Cas9 gene editing in butterflies.</title>
        <authorList>
            <person name="Li X."/>
            <person name="Fan D."/>
            <person name="Zhang W."/>
            <person name="Liu G."/>
            <person name="Zhang L."/>
            <person name="Zhao L."/>
            <person name="Fang X."/>
            <person name="Chen L."/>
            <person name="Dong Y."/>
            <person name="Chen Y."/>
            <person name="Ding Y."/>
            <person name="Zhao R."/>
            <person name="Feng M."/>
            <person name="Zhu Y."/>
            <person name="Feng Y."/>
            <person name="Jiang X."/>
            <person name="Zhu D."/>
            <person name="Xiang H."/>
            <person name="Feng X."/>
            <person name="Li S."/>
            <person name="Wang J."/>
            <person name="Zhang G."/>
            <person name="Kronforst M.R."/>
            <person name="Wang W."/>
        </authorList>
    </citation>
    <scope>NUCLEOTIDE SEQUENCE [LARGE SCALE GENOMIC DNA]</scope>
    <source>
        <strain evidence="10">Ya'a_city_454_Pm</strain>
        <tissue evidence="10">Whole body</tissue>
    </source>
</reference>
<dbReference type="SMART" id="SM00408">
    <property type="entry name" value="IGc2"/>
    <property type="match status" value="2"/>
</dbReference>
<dbReference type="STRING" id="76193.A0A0N1IQV4"/>
<dbReference type="InterPro" id="IPR003599">
    <property type="entry name" value="Ig_sub"/>
</dbReference>
<evidence type="ECO:0000256" key="2">
    <source>
        <dbReference type="ARBA" id="ARBA00022525"/>
    </source>
</evidence>
<sequence>MSIVLQASDIVQVNIEIKPEVSIEDRNITVVQGSMQQLVCTVRAKPPPSVVWRRGTEQFNNTQVVQVKETVYRSVLMLDSDRGSVNGTYFCLAENSIGIAQDTIIVNVRKKMRILENFTDQQVELYSQIDLHCNVDTHPPATIKWQHNNTDIQTDDNIDISEDGTTLYIQKIDFNDLGLYTCLMDNGYENIQINGTLQVVGLGEMY</sequence>
<dbReference type="GO" id="GO:0005576">
    <property type="term" value="C:extracellular region"/>
    <property type="evidence" value="ECO:0007669"/>
    <property type="project" value="UniProtKB-SubCell"/>
</dbReference>
<dbReference type="InterPro" id="IPR003598">
    <property type="entry name" value="Ig_sub2"/>
</dbReference>
<organism evidence="10 11">
    <name type="scientific">Papilio machaon</name>
    <name type="common">Old World swallowtail butterfly</name>
    <dbReference type="NCBI Taxonomy" id="76193"/>
    <lineage>
        <taxon>Eukaryota</taxon>
        <taxon>Metazoa</taxon>
        <taxon>Ecdysozoa</taxon>
        <taxon>Arthropoda</taxon>
        <taxon>Hexapoda</taxon>
        <taxon>Insecta</taxon>
        <taxon>Pterygota</taxon>
        <taxon>Neoptera</taxon>
        <taxon>Endopterygota</taxon>
        <taxon>Lepidoptera</taxon>
        <taxon>Glossata</taxon>
        <taxon>Ditrysia</taxon>
        <taxon>Papilionoidea</taxon>
        <taxon>Papilionidae</taxon>
        <taxon>Papilioninae</taxon>
        <taxon>Papilio</taxon>
    </lineage>
</organism>
<dbReference type="InterPro" id="IPR050958">
    <property type="entry name" value="Cell_Adh-Cytoskel_Orgn"/>
</dbReference>
<comment type="similarity">
    <text evidence="7">Belongs to the hemolin family.</text>
</comment>
<evidence type="ECO:0000256" key="7">
    <source>
        <dbReference type="ARBA" id="ARBA00061228"/>
    </source>
</evidence>
<keyword evidence="4" id="KW-1015">Disulfide bond</keyword>
<dbReference type="CDD" id="cd00096">
    <property type="entry name" value="Ig"/>
    <property type="match status" value="1"/>
</dbReference>
<evidence type="ECO:0000256" key="4">
    <source>
        <dbReference type="ARBA" id="ARBA00023157"/>
    </source>
</evidence>
<dbReference type="AlphaFoldDB" id="A0A0N1IQV4"/>
<evidence type="ECO:0000256" key="3">
    <source>
        <dbReference type="ARBA" id="ARBA00022729"/>
    </source>
</evidence>
<gene>
    <name evidence="10" type="ORF">RR48_00513</name>
</gene>
<evidence type="ECO:0000256" key="1">
    <source>
        <dbReference type="ARBA" id="ARBA00004613"/>
    </source>
</evidence>
<proteinExistence type="inferred from homology"/>
<dbReference type="PANTHER" id="PTHR45080:SF8">
    <property type="entry name" value="IG-LIKE DOMAIN-CONTAINING PROTEIN"/>
    <property type="match status" value="1"/>
</dbReference>
<evidence type="ECO:0000256" key="5">
    <source>
        <dbReference type="ARBA" id="ARBA00023180"/>
    </source>
</evidence>
<dbReference type="InterPro" id="IPR013098">
    <property type="entry name" value="Ig_I-set"/>
</dbReference>
<dbReference type="InterPro" id="IPR036179">
    <property type="entry name" value="Ig-like_dom_sf"/>
</dbReference>
<dbReference type="GO" id="GO:0043025">
    <property type="term" value="C:neuronal cell body"/>
    <property type="evidence" value="ECO:0007669"/>
    <property type="project" value="TreeGrafter"/>
</dbReference>
<dbReference type="SUPFAM" id="SSF48726">
    <property type="entry name" value="Immunoglobulin"/>
    <property type="match status" value="2"/>
</dbReference>
<dbReference type="InParanoid" id="A0A0N1IQV4"/>
<dbReference type="GO" id="GO:0007156">
    <property type="term" value="P:homophilic cell adhesion via plasma membrane adhesion molecules"/>
    <property type="evidence" value="ECO:0007669"/>
    <property type="project" value="TreeGrafter"/>
</dbReference>
<dbReference type="GO" id="GO:0030424">
    <property type="term" value="C:axon"/>
    <property type="evidence" value="ECO:0007669"/>
    <property type="project" value="TreeGrafter"/>
</dbReference>
<dbReference type="Pfam" id="PF07679">
    <property type="entry name" value="I-set"/>
    <property type="match status" value="2"/>
</dbReference>
<dbReference type="EMBL" id="LADJ01047811">
    <property type="protein sequence ID" value="KPJ21458.1"/>
    <property type="molecule type" value="Genomic_DNA"/>
</dbReference>
<keyword evidence="3" id="KW-0732">Signal</keyword>